<evidence type="ECO:0000256" key="16">
    <source>
        <dbReference type="ARBA" id="ARBA00023242"/>
    </source>
</evidence>
<dbReference type="GO" id="GO:0006915">
    <property type="term" value="P:apoptotic process"/>
    <property type="evidence" value="ECO:0007669"/>
    <property type="project" value="UniProtKB-KW"/>
</dbReference>
<dbReference type="GO" id="GO:0006096">
    <property type="term" value="P:glycolytic process"/>
    <property type="evidence" value="ECO:0007669"/>
    <property type="project" value="UniProtKB-KW"/>
</dbReference>
<evidence type="ECO:0000256" key="2">
    <source>
        <dbReference type="ARBA" id="ARBA00004245"/>
    </source>
</evidence>
<protein>
    <recommendedName>
        <fullName evidence="6">glyceraldehyde-3-phosphate dehydrogenase (phosphorylating)</fullName>
        <ecNumber evidence="6">1.2.1.12</ecNumber>
    </recommendedName>
    <alternativeName>
        <fullName evidence="17">Peptidyl-cysteine S-nitrosylase GAPDH</fullName>
    </alternativeName>
</protein>
<evidence type="ECO:0000256" key="9">
    <source>
        <dbReference type="ARBA" id="ARBA00022703"/>
    </source>
</evidence>
<dbReference type="GO" id="GO:0016740">
    <property type="term" value="F:transferase activity"/>
    <property type="evidence" value="ECO:0007669"/>
    <property type="project" value="UniProtKB-KW"/>
</dbReference>
<dbReference type="Proteomes" id="UP000234681">
    <property type="component" value="Chromosome 15"/>
</dbReference>
<keyword evidence="16" id="KW-0539">Nucleus</keyword>
<name>A6HTN6_RAT</name>
<evidence type="ECO:0000256" key="6">
    <source>
        <dbReference type="ARBA" id="ARBA00013119"/>
    </source>
</evidence>
<evidence type="ECO:0000256" key="5">
    <source>
        <dbReference type="ARBA" id="ARBA00007406"/>
    </source>
</evidence>
<comment type="subcellular location">
    <subcellularLocation>
        <location evidence="2">Cytoplasm</location>
        <location evidence="2">Cytoskeleton</location>
    </subcellularLocation>
    <subcellularLocation>
        <location evidence="3">Cytoplasm</location>
        <location evidence="3">Cytosol</location>
    </subcellularLocation>
    <subcellularLocation>
        <location evidence="1">Nucleus</location>
    </subcellularLocation>
</comment>
<comment type="similarity">
    <text evidence="5">Belongs to the glyceraldehyde-3-phosphate dehydrogenase family.</text>
</comment>
<evidence type="ECO:0000256" key="10">
    <source>
        <dbReference type="ARBA" id="ARBA00022799"/>
    </source>
</evidence>
<dbReference type="Gene3D" id="3.30.360.10">
    <property type="entry name" value="Dihydrodipicolinate Reductase, domain 2"/>
    <property type="match status" value="1"/>
</dbReference>
<feature type="domain" description="Glyceraldehyde 3-phosphate dehydrogenase catalytic" evidence="21">
    <location>
        <begin position="1"/>
        <end position="80"/>
    </location>
</feature>
<accession>A6HTN6</accession>
<evidence type="ECO:0000256" key="1">
    <source>
        <dbReference type="ARBA" id="ARBA00004123"/>
    </source>
</evidence>
<keyword evidence="8" id="KW-0808">Transferase</keyword>
<evidence type="ECO:0000256" key="11">
    <source>
        <dbReference type="ARBA" id="ARBA00022845"/>
    </source>
</evidence>
<comment type="catalytic activity">
    <reaction evidence="19">
        <text>D-glyceraldehyde 3-phosphate + phosphate + NAD(+) = (2R)-3-phospho-glyceroyl phosphate + NADH + H(+)</text>
        <dbReference type="Rhea" id="RHEA:10300"/>
        <dbReference type="ChEBI" id="CHEBI:15378"/>
        <dbReference type="ChEBI" id="CHEBI:43474"/>
        <dbReference type="ChEBI" id="CHEBI:57540"/>
        <dbReference type="ChEBI" id="CHEBI:57604"/>
        <dbReference type="ChEBI" id="CHEBI:57945"/>
        <dbReference type="ChEBI" id="CHEBI:59776"/>
        <dbReference type="EC" id="1.2.1.12"/>
    </reaction>
</comment>
<evidence type="ECO:0000256" key="19">
    <source>
        <dbReference type="ARBA" id="ARBA00047698"/>
    </source>
</evidence>
<dbReference type="PANTHER" id="PTHR10836">
    <property type="entry name" value="GLYCERALDEHYDE 3-PHOSPHATE DEHYDROGENASE"/>
    <property type="match status" value="1"/>
</dbReference>
<keyword evidence="9" id="KW-0053">Apoptosis</keyword>
<dbReference type="EMBL" id="CH473951">
    <property type="protein sequence ID" value="EDM02249.1"/>
    <property type="molecule type" value="Genomic_DNA"/>
</dbReference>
<evidence type="ECO:0000256" key="15">
    <source>
        <dbReference type="ARBA" id="ARBA00023212"/>
    </source>
</evidence>
<keyword evidence="15" id="KW-0206">Cytoskeleton</keyword>
<evidence type="ECO:0000313" key="22">
    <source>
        <dbReference type="EMBL" id="EDM02249.1"/>
    </source>
</evidence>
<keyword evidence="14" id="KW-0324">Glycolysis</keyword>
<keyword evidence="7" id="KW-0963">Cytoplasm</keyword>
<evidence type="ECO:0000256" key="8">
    <source>
        <dbReference type="ARBA" id="ARBA00022679"/>
    </source>
</evidence>
<evidence type="ECO:0000256" key="20">
    <source>
        <dbReference type="ARBA" id="ARBA00048005"/>
    </source>
</evidence>
<dbReference type="InterPro" id="IPR020831">
    <property type="entry name" value="GlycerAld/Erythrose_P_DH"/>
</dbReference>
<evidence type="ECO:0000256" key="7">
    <source>
        <dbReference type="ARBA" id="ARBA00022490"/>
    </source>
</evidence>
<dbReference type="GO" id="GO:0004365">
    <property type="term" value="F:glyceraldehyde-3-phosphate dehydrogenase (NAD+) (phosphorylating) activity"/>
    <property type="evidence" value="ECO:0007669"/>
    <property type="project" value="UniProtKB-EC"/>
</dbReference>
<keyword evidence="11" id="KW-0810">Translation regulation</keyword>
<dbReference type="GO" id="GO:0005634">
    <property type="term" value="C:nucleus"/>
    <property type="evidence" value="ECO:0007669"/>
    <property type="project" value="UniProtKB-SubCell"/>
</dbReference>
<evidence type="ECO:0000313" key="23">
    <source>
        <dbReference type="Proteomes" id="UP000234681"/>
    </source>
</evidence>
<evidence type="ECO:0000256" key="17">
    <source>
        <dbReference type="ARBA" id="ARBA00031890"/>
    </source>
</evidence>
<organism evidence="22 23">
    <name type="scientific">Rattus norvegicus</name>
    <name type="common">Rat</name>
    <dbReference type="NCBI Taxonomy" id="10116"/>
    <lineage>
        <taxon>Eukaryota</taxon>
        <taxon>Metazoa</taxon>
        <taxon>Chordata</taxon>
        <taxon>Craniata</taxon>
        <taxon>Vertebrata</taxon>
        <taxon>Euteleostomi</taxon>
        <taxon>Mammalia</taxon>
        <taxon>Eutheria</taxon>
        <taxon>Euarchontoglires</taxon>
        <taxon>Glires</taxon>
        <taxon>Rodentia</taxon>
        <taxon>Myomorpha</taxon>
        <taxon>Muroidea</taxon>
        <taxon>Muridae</taxon>
        <taxon>Murinae</taxon>
        <taxon>Rattus</taxon>
    </lineage>
</organism>
<dbReference type="EC" id="1.2.1.12" evidence="6"/>
<dbReference type="GO" id="GO:0005829">
    <property type="term" value="C:cytosol"/>
    <property type="evidence" value="ECO:0007669"/>
    <property type="project" value="UniProtKB-SubCell"/>
</dbReference>
<evidence type="ECO:0000256" key="18">
    <source>
        <dbReference type="ARBA" id="ARBA00046997"/>
    </source>
</evidence>
<keyword evidence="13" id="KW-0520">NAD</keyword>
<keyword evidence="12" id="KW-0560">Oxidoreductase</keyword>
<evidence type="ECO:0000256" key="3">
    <source>
        <dbReference type="ARBA" id="ARBA00004514"/>
    </source>
</evidence>
<dbReference type="GO" id="GO:0005856">
    <property type="term" value="C:cytoskeleton"/>
    <property type="evidence" value="ECO:0007669"/>
    <property type="project" value="UniProtKB-SubCell"/>
</dbReference>
<dbReference type="PANTHER" id="PTHR10836:SF111">
    <property type="entry name" value="GLYCERALDEHYDE-3-PHOSPHATE DEHYDROGENASE"/>
    <property type="match status" value="1"/>
</dbReference>
<evidence type="ECO:0000256" key="12">
    <source>
        <dbReference type="ARBA" id="ARBA00023002"/>
    </source>
</evidence>
<dbReference type="SUPFAM" id="SSF55347">
    <property type="entry name" value="Glyceraldehyde-3-phosphate dehydrogenase-like, C-terminal domain"/>
    <property type="match status" value="1"/>
</dbReference>
<keyword evidence="10" id="KW-0702">S-nitrosylation</keyword>
<sequence length="80" mass="8464">MTMFYAITSTHKTVDGPSGKLLCDGYRAAQNIIPASTHVAKAVGKIIPELSSKLSGMAFHALTPNVSVINLTCCLEKATK</sequence>
<evidence type="ECO:0000256" key="13">
    <source>
        <dbReference type="ARBA" id="ARBA00023027"/>
    </source>
</evidence>
<dbReference type="Pfam" id="PF02800">
    <property type="entry name" value="Gp_dh_C"/>
    <property type="match status" value="1"/>
</dbReference>
<gene>
    <name evidence="22" type="ORF">rCG_36999</name>
</gene>
<dbReference type="GO" id="GO:0006417">
    <property type="term" value="P:regulation of translation"/>
    <property type="evidence" value="ECO:0007669"/>
    <property type="project" value="UniProtKB-KW"/>
</dbReference>
<dbReference type="AlphaFoldDB" id="A6HTN6"/>
<comment type="subunit">
    <text evidence="18">Homotetramer. Interacts with TPPP; the interaction is direct. Interacts (when S-nitrosylated) with SIAH1; leading to nuclear translocation. Interacts with RILPL1/GOSPEL, leading to prevent the interaction between GAPDH and SIAH1 and prevent nuclear translocation. Interacts with CHP1; the interaction increases the binding of CHP1 with microtubules. Associates with microtubules. Interacts with EIF1AD, USP25, PRKCI and WARS1. Interacts with phosphorylated RPL13A; inhibited by oxidatively-modified low-densitity lipoprotein (LDL(ox)). Component of the GAIT complex. Interacts with FKBP6; leading to inhibit GAPDH catalytic activity. Interacts with TRAF2, promoting TRAF2 ubiquitination. Interacts with TRAF3, promoting TRAF3 ubiquitination.</text>
</comment>
<comment type="catalytic activity">
    <reaction evidence="20">
        <text>S-nitroso-L-cysteinyl-[GAPDH] + L-cysteinyl-[protein] = L-cysteinyl-[GAPDH] + S-nitroso-L-cysteinyl-[protein]</text>
        <dbReference type="Rhea" id="RHEA:66684"/>
        <dbReference type="Rhea" id="RHEA-COMP:10131"/>
        <dbReference type="Rhea" id="RHEA-COMP:17089"/>
        <dbReference type="Rhea" id="RHEA-COMP:17090"/>
        <dbReference type="Rhea" id="RHEA-COMP:17091"/>
        <dbReference type="ChEBI" id="CHEBI:29950"/>
        <dbReference type="ChEBI" id="CHEBI:149494"/>
    </reaction>
    <physiologicalReaction direction="left-to-right" evidence="20">
        <dbReference type="Rhea" id="RHEA:66685"/>
    </physiologicalReaction>
</comment>
<dbReference type="InterPro" id="IPR020829">
    <property type="entry name" value="GlycerAld_3-P_DH_cat"/>
</dbReference>
<evidence type="ECO:0000256" key="14">
    <source>
        <dbReference type="ARBA" id="ARBA00023152"/>
    </source>
</evidence>
<reference evidence="22 23" key="1">
    <citation type="submission" date="2005-07" db="EMBL/GenBank/DDBJ databases">
        <authorList>
            <person name="Mural R.J."/>
            <person name="Li P.W."/>
            <person name="Adams M.D."/>
            <person name="Amanatides P.G."/>
            <person name="Baden-Tillson H."/>
            <person name="Barnstead M."/>
            <person name="Chin S.H."/>
            <person name="Dew I."/>
            <person name="Evans C.A."/>
            <person name="Ferriera S."/>
            <person name="Flanigan M."/>
            <person name="Fosler C."/>
            <person name="Glodek A."/>
            <person name="Gu Z."/>
            <person name="Holt R.A."/>
            <person name="Jennings D."/>
            <person name="Kraft C.L."/>
            <person name="Lu F."/>
            <person name="Nguyen T."/>
            <person name="Nusskern D.R."/>
            <person name="Pfannkoch C.M."/>
            <person name="Sitter C."/>
            <person name="Sutton G.G."/>
            <person name="Venter J.C."/>
            <person name="Wang Z."/>
            <person name="Woodage T."/>
            <person name="Zheng X.H."/>
            <person name="Zhong F."/>
        </authorList>
    </citation>
    <scope>NUCLEOTIDE SEQUENCE [LARGE SCALE GENOMIC DNA]</scope>
    <source>
        <strain>BN</strain>
        <strain evidence="23">Sprague-Dawley</strain>
    </source>
</reference>
<evidence type="ECO:0000259" key="21">
    <source>
        <dbReference type="Pfam" id="PF02800"/>
    </source>
</evidence>
<evidence type="ECO:0000256" key="4">
    <source>
        <dbReference type="ARBA" id="ARBA00004869"/>
    </source>
</evidence>
<proteinExistence type="inferred from homology"/>
<comment type="pathway">
    <text evidence="4">Carbohydrate degradation; glycolysis; pyruvate from D-glyceraldehyde 3-phosphate: step 1/5.</text>
</comment>